<name>A0A4S2B467_9BACE</name>
<evidence type="ECO:0000256" key="7">
    <source>
        <dbReference type="ARBA" id="ARBA00022840"/>
    </source>
</evidence>
<feature type="transmembrane region" description="Helical" evidence="10">
    <location>
        <begin position="321"/>
        <end position="339"/>
    </location>
</feature>
<keyword evidence="4 10" id="KW-0812">Transmembrane</keyword>
<evidence type="ECO:0000256" key="5">
    <source>
        <dbReference type="ARBA" id="ARBA00022741"/>
    </source>
</evidence>
<dbReference type="PROSITE" id="PS50893">
    <property type="entry name" value="ABC_TRANSPORTER_2"/>
    <property type="match status" value="1"/>
</dbReference>
<keyword evidence="8 10" id="KW-1133">Transmembrane helix</keyword>
<dbReference type="PANTHER" id="PTHR43394">
    <property type="entry name" value="ATP-DEPENDENT PERMEASE MDL1, MITOCHONDRIAL"/>
    <property type="match status" value="1"/>
</dbReference>
<evidence type="ECO:0000256" key="2">
    <source>
        <dbReference type="ARBA" id="ARBA00022448"/>
    </source>
</evidence>
<dbReference type="Gene3D" id="3.40.50.300">
    <property type="entry name" value="P-loop containing nucleotide triphosphate hydrolases"/>
    <property type="match status" value="1"/>
</dbReference>
<evidence type="ECO:0000259" key="11">
    <source>
        <dbReference type="PROSITE" id="PS50893"/>
    </source>
</evidence>
<dbReference type="Pfam" id="PF03412">
    <property type="entry name" value="Peptidase_C39"/>
    <property type="match status" value="1"/>
</dbReference>
<keyword evidence="7" id="KW-0067">ATP-binding</keyword>
<evidence type="ECO:0000313" key="14">
    <source>
        <dbReference type="EMBL" id="TGY08671.1"/>
    </source>
</evidence>
<evidence type="ECO:0000256" key="10">
    <source>
        <dbReference type="SAM" id="Phobius"/>
    </source>
</evidence>
<dbReference type="InterPro" id="IPR003593">
    <property type="entry name" value="AAA+_ATPase"/>
</dbReference>
<dbReference type="SUPFAM" id="SSF90123">
    <property type="entry name" value="ABC transporter transmembrane region"/>
    <property type="match status" value="1"/>
</dbReference>
<dbReference type="CDD" id="cd18571">
    <property type="entry name" value="ABC_6TM_peptidase_like"/>
    <property type="match status" value="1"/>
</dbReference>
<dbReference type="GO" id="GO:0016887">
    <property type="term" value="F:ATP hydrolysis activity"/>
    <property type="evidence" value="ECO:0007669"/>
    <property type="project" value="InterPro"/>
</dbReference>
<evidence type="ECO:0000256" key="9">
    <source>
        <dbReference type="ARBA" id="ARBA00023136"/>
    </source>
</evidence>
<keyword evidence="9 10" id="KW-0472">Membrane</keyword>
<dbReference type="EMBL" id="SRZA01000001">
    <property type="protein sequence ID" value="TGY08671.1"/>
    <property type="molecule type" value="Genomic_DNA"/>
</dbReference>
<dbReference type="AlphaFoldDB" id="A0A4S2B467"/>
<dbReference type="InterPro" id="IPR036640">
    <property type="entry name" value="ABC1_TM_sf"/>
</dbReference>
<dbReference type="InterPro" id="IPR017871">
    <property type="entry name" value="ABC_transporter-like_CS"/>
</dbReference>
<proteinExistence type="predicted"/>
<feature type="transmembrane region" description="Helical" evidence="10">
    <location>
        <begin position="217"/>
        <end position="244"/>
    </location>
</feature>
<evidence type="ECO:0000259" key="12">
    <source>
        <dbReference type="PROSITE" id="PS50929"/>
    </source>
</evidence>
<sequence>MKFPFYHQLDSGDCGPSCLRMIAKFYGRTFEVHQLREHCYANKNGVPLLGINDAAEHIGFRCTAVKSSFEKFAQKAIFPCIVHWRKDHFIVVYKIKVKKQANGEWTGKIYVADPAFGLMTYSVADFLDGWTANKTDNENHGTFLLLVPTLDFYHPDACSEKNQQIKLLYFLDYIRPYKKLFAQIILGMFFGLVFSFIFPFLSQAVVDYGIMNNNLNFIYLVLAAQVILSLSELVIGFIQSWILLHVTSRIGIALISDFIAKMLKLPISFFDSKNTGDIMQRIGDHSRIQSFLTGTSISTLFSFLNFFVFAGILAYYNLTMLLIFIVGHTFYIIWVLLFLKIRRELDFKHFDKASRNQSELIEIITGAEEIKLCGCEQKMRNRWESIQAELFRLGIKGLSISQIQSAGAFFLSNITNITLSILSAYLVINGEITLGMMMSLSYILGQLKGPIGAFIGLVHAYQDAKISLERLEEIHFQEDEDQTNRLKINQLSLQGKDIHLNNITFGYLGEKIPPVLKNISFTIPHNKITAIVGESGSGKTTLIKLLLGYYEPQQGEILIGNTNLKNLNNKLWRSNCGSVMQNGFIFSATIAENIAISDNSINREKLYHAASLANINDFIETTPEGYNTKIGSNGNGISQGQRQRLLIARSIYKDPAYLFFDEATNALDANNERAVIENLHHFFQGRTAVVVAHRLSTVKYADQIIVLQAGEVAEIGTHRELLDKQGVYYNLVKNQIEL</sequence>
<feature type="transmembrane region" description="Helical" evidence="10">
    <location>
        <begin position="291"/>
        <end position="315"/>
    </location>
</feature>
<dbReference type="Gene3D" id="3.90.70.10">
    <property type="entry name" value="Cysteine proteinases"/>
    <property type="match status" value="1"/>
</dbReference>
<keyword evidence="5" id="KW-0547">Nucleotide-binding</keyword>
<dbReference type="CDD" id="cd02418">
    <property type="entry name" value="Peptidase_C39B"/>
    <property type="match status" value="1"/>
</dbReference>
<dbReference type="InterPro" id="IPR011527">
    <property type="entry name" value="ABC1_TM_dom"/>
</dbReference>
<organism evidence="14 15">
    <name type="scientific">Bacteroides acidifaciens</name>
    <dbReference type="NCBI Taxonomy" id="85831"/>
    <lineage>
        <taxon>Bacteria</taxon>
        <taxon>Pseudomonadati</taxon>
        <taxon>Bacteroidota</taxon>
        <taxon>Bacteroidia</taxon>
        <taxon>Bacteroidales</taxon>
        <taxon>Bacteroidaceae</taxon>
        <taxon>Bacteroides</taxon>
    </lineage>
</organism>
<keyword evidence="6" id="KW-0378">Hydrolase</keyword>
<dbReference type="InterPro" id="IPR005074">
    <property type="entry name" value="Peptidase_C39"/>
</dbReference>
<feature type="domain" description="Peptidase C39" evidence="13">
    <location>
        <begin position="8"/>
        <end position="137"/>
    </location>
</feature>
<dbReference type="SMART" id="SM00382">
    <property type="entry name" value="AAA"/>
    <property type="match status" value="1"/>
</dbReference>
<dbReference type="Gene3D" id="1.20.1560.10">
    <property type="entry name" value="ABC transporter type 1, transmembrane domain"/>
    <property type="match status" value="1"/>
</dbReference>
<feature type="domain" description="ABC transporter" evidence="11">
    <location>
        <begin position="498"/>
        <end position="734"/>
    </location>
</feature>
<gene>
    <name evidence="14" type="ORF">E5356_00095</name>
</gene>
<feature type="domain" description="ABC transmembrane type-1" evidence="12">
    <location>
        <begin position="184"/>
        <end position="463"/>
    </location>
</feature>
<comment type="subcellular location">
    <subcellularLocation>
        <location evidence="1">Cell membrane</location>
        <topology evidence="1">Multi-pass membrane protein</topology>
    </subcellularLocation>
</comment>
<feature type="transmembrane region" description="Helical" evidence="10">
    <location>
        <begin position="250"/>
        <end position="270"/>
    </location>
</feature>
<comment type="caution">
    <text evidence="14">The sequence shown here is derived from an EMBL/GenBank/DDBJ whole genome shotgun (WGS) entry which is preliminary data.</text>
</comment>
<dbReference type="PROSITE" id="PS50990">
    <property type="entry name" value="PEPTIDASE_C39"/>
    <property type="match status" value="1"/>
</dbReference>
<evidence type="ECO:0000256" key="3">
    <source>
        <dbReference type="ARBA" id="ARBA00022475"/>
    </source>
</evidence>
<dbReference type="GO" id="GO:0005524">
    <property type="term" value="F:ATP binding"/>
    <property type="evidence" value="ECO:0007669"/>
    <property type="project" value="UniProtKB-KW"/>
</dbReference>
<evidence type="ECO:0000256" key="6">
    <source>
        <dbReference type="ARBA" id="ARBA00022801"/>
    </source>
</evidence>
<evidence type="ECO:0000259" key="13">
    <source>
        <dbReference type="PROSITE" id="PS50990"/>
    </source>
</evidence>
<dbReference type="InterPro" id="IPR039421">
    <property type="entry name" value="Type_1_exporter"/>
</dbReference>
<dbReference type="InterPro" id="IPR003439">
    <property type="entry name" value="ABC_transporter-like_ATP-bd"/>
</dbReference>
<dbReference type="GO" id="GO:0015421">
    <property type="term" value="F:ABC-type oligopeptide transporter activity"/>
    <property type="evidence" value="ECO:0007669"/>
    <property type="project" value="TreeGrafter"/>
</dbReference>
<protein>
    <submittedName>
        <fullName evidence="14">Peptidase domain-containing ABC transporter</fullName>
    </submittedName>
</protein>
<dbReference type="PANTHER" id="PTHR43394:SF1">
    <property type="entry name" value="ATP-BINDING CASSETTE SUB-FAMILY B MEMBER 10, MITOCHONDRIAL"/>
    <property type="match status" value="1"/>
</dbReference>
<dbReference type="Pfam" id="PF00005">
    <property type="entry name" value="ABC_tran"/>
    <property type="match status" value="1"/>
</dbReference>
<evidence type="ECO:0000313" key="15">
    <source>
        <dbReference type="Proteomes" id="UP000305751"/>
    </source>
</evidence>
<evidence type="ECO:0000256" key="4">
    <source>
        <dbReference type="ARBA" id="ARBA00022692"/>
    </source>
</evidence>
<dbReference type="SUPFAM" id="SSF52540">
    <property type="entry name" value="P-loop containing nucleoside triphosphate hydrolases"/>
    <property type="match status" value="1"/>
</dbReference>
<dbReference type="RefSeq" id="WP_136013303.1">
    <property type="nucleotide sequence ID" value="NZ_CANSXW010000010.1"/>
</dbReference>
<evidence type="ECO:0000256" key="8">
    <source>
        <dbReference type="ARBA" id="ARBA00022989"/>
    </source>
</evidence>
<feature type="transmembrane region" description="Helical" evidence="10">
    <location>
        <begin position="180"/>
        <end position="205"/>
    </location>
</feature>
<reference evidence="14 15" key="1">
    <citation type="submission" date="2019-04" db="EMBL/GenBank/DDBJ databases">
        <title>Microbes associate with the intestines of laboratory mice.</title>
        <authorList>
            <person name="Navarre W."/>
            <person name="Wong E."/>
            <person name="Huang K."/>
            <person name="Tropini C."/>
            <person name="Ng K."/>
            <person name="Yu B."/>
        </authorList>
    </citation>
    <scope>NUCLEOTIDE SEQUENCE [LARGE SCALE GENOMIC DNA]</scope>
    <source>
        <strain evidence="14 15">NM70_E10</strain>
    </source>
</reference>
<dbReference type="PROSITE" id="PS00211">
    <property type="entry name" value="ABC_TRANSPORTER_1"/>
    <property type="match status" value="1"/>
</dbReference>
<evidence type="ECO:0000256" key="1">
    <source>
        <dbReference type="ARBA" id="ARBA00004651"/>
    </source>
</evidence>
<dbReference type="FunFam" id="3.40.50.300:FF:000299">
    <property type="entry name" value="ABC transporter ATP-binding protein/permease"/>
    <property type="match status" value="1"/>
</dbReference>
<dbReference type="PROSITE" id="PS50929">
    <property type="entry name" value="ABC_TM1F"/>
    <property type="match status" value="1"/>
</dbReference>
<accession>A0A4S2B467</accession>
<keyword evidence="3" id="KW-1003">Cell membrane</keyword>
<dbReference type="GO" id="GO:0008233">
    <property type="term" value="F:peptidase activity"/>
    <property type="evidence" value="ECO:0007669"/>
    <property type="project" value="InterPro"/>
</dbReference>
<dbReference type="GO" id="GO:0006508">
    <property type="term" value="P:proteolysis"/>
    <property type="evidence" value="ECO:0007669"/>
    <property type="project" value="InterPro"/>
</dbReference>
<keyword evidence="15" id="KW-1185">Reference proteome</keyword>
<dbReference type="GO" id="GO:0005886">
    <property type="term" value="C:plasma membrane"/>
    <property type="evidence" value="ECO:0007669"/>
    <property type="project" value="UniProtKB-SubCell"/>
</dbReference>
<dbReference type="Pfam" id="PF00664">
    <property type="entry name" value="ABC_membrane"/>
    <property type="match status" value="1"/>
</dbReference>
<dbReference type="InterPro" id="IPR027417">
    <property type="entry name" value="P-loop_NTPase"/>
</dbReference>
<keyword evidence="2" id="KW-0813">Transport</keyword>
<dbReference type="Proteomes" id="UP000305751">
    <property type="component" value="Unassembled WGS sequence"/>
</dbReference>
<feature type="transmembrane region" description="Helical" evidence="10">
    <location>
        <begin position="406"/>
        <end position="428"/>
    </location>
</feature>